<feature type="transmembrane region" description="Helical" evidence="1">
    <location>
        <begin position="6"/>
        <end position="30"/>
    </location>
</feature>
<keyword evidence="3" id="KW-1185">Reference proteome</keyword>
<dbReference type="EMBL" id="CP025746">
    <property type="protein sequence ID" value="QAA33307.1"/>
    <property type="molecule type" value="Genomic_DNA"/>
</dbReference>
<evidence type="ECO:0000313" key="2">
    <source>
        <dbReference type="EMBL" id="QAA33307.1"/>
    </source>
</evidence>
<name>A0A3R5UA43_9CLOT</name>
<accession>A0A3R5UA43</accession>
<dbReference type="RefSeq" id="WP_128214030.1">
    <property type="nucleotide sequence ID" value="NZ_CP025746.1"/>
</dbReference>
<proteinExistence type="predicted"/>
<keyword evidence="1" id="KW-1133">Transmembrane helix</keyword>
<dbReference type="Proteomes" id="UP000286268">
    <property type="component" value="Chromosome"/>
</dbReference>
<evidence type="ECO:0000256" key="1">
    <source>
        <dbReference type="SAM" id="Phobius"/>
    </source>
</evidence>
<keyword evidence="1" id="KW-0812">Transmembrane</keyword>
<sequence>MLEVDYTHVAFAIINLVVLIAIIFVVIMLFKKISYYLNSTKRIEDKVDKILEKLEEKNN</sequence>
<dbReference type="AlphaFoldDB" id="A0A3R5UA43"/>
<organism evidence="2 3">
    <name type="scientific">Clostridium manihotivorum</name>
    <dbReference type="NCBI Taxonomy" id="2320868"/>
    <lineage>
        <taxon>Bacteria</taxon>
        <taxon>Bacillati</taxon>
        <taxon>Bacillota</taxon>
        <taxon>Clostridia</taxon>
        <taxon>Eubacteriales</taxon>
        <taxon>Clostridiaceae</taxon>
        <taxon>Clostridium</taxon>
    </lineage>
</organism>
<dbReference type="KEGG" id="cmah:C1I91_17555"/>
<keyword evidence="1" id="KW-0472">Membrane</keyword>
<evidence type="ECO:0000313" key="3">
    <source>
        <dbReference type="Proteomes" id="UP000286268"/>
    </source>
</evidence>
<protein>
    <submittedName>
        <fullName evidence="2">Uncharacterized protein</fullName>
    </submittedName>
</protein>
<gene>
    <name evidence="2" type="ORF">C1I91_17555</name>
</gene>
<reference evidence="2 3" key="1">
    <citation type="submission" date="2018-01" db="EMBL/GenBank/DDBJ databases">
        <title>Genome Sequencing and Assembly of Anaerobacter polyendosporus strain CT4.</title>
        <authorList>
            <person name="Tachaapaikoon C."/>
            <person name="Sutheeworapong S."/>
            <person name="Jenjaroenpun P."/>
            <person name="Wongsurawat T."/>
            <person name="Nookeaw I."/>
            <person name="Cheawchanlertfa P."/>
            <person name="Kosugi A."/>
            <person name="Cheevadhanarak S."/>
            <person name="Ratanakhanokchai K."/>
        </authorList>
    </citation>
    <scope>NUCLEOTIDE SEQUENCE [LARGE SCALE GENOMIC DNA]</scope>
    <source>
        <strain evidence="2 3">CT4</strain>
    </source>
</reference>